<dbReference type="OrthoDB" id="509124at2759"/>
<evidence type="ECO:0000313" key="2">
    <source>
        <dbReference type="Proteomes" id="UP000214365"/>
    </source>
</evidence>
<reference evidence="1 2" key="1">
    <citation type="submission" date="2015-06" db="EMBL/GenBank/DDBJ databases">
        <title>Talaromyces atroroseus IBT 11181 draft genome.</title>
        <authorList>
            <person name="Rasmussen K.B."/>
            <person name="Rasmussen S."/>
            <person name="Petersen B."/>
            <person name="Sicheritz-Ponten T."/>
            <person name="Mortensen U.H."/>
            <person name="Thrane U."/>
        </authorList>
    </citation>
    <scope>NUCLEOTIDE SEQUENCE [LARGE SCALE GENOMIC DNA]</scope>
    <source>
        <strain evidence="1 2">IBT 11181</strain>
    </source>
</reference>
<dbReference type="PANTHER" id="PTHR36166:SF1">
    <property type="entry name" value="SRPBCC DOMAIN-CONTAINING PROTEIN"/>
    <property type="match status" value="1"/>
</dbReference>
<organism evidence="1 2">
    <name type="scientific">Talaromyces atroroseus</name>
    <dbReference type="NCBI Taxonomy" id="1441469"/>
    <lineage>
        <taxon>Eukaryota</taxon>
        <taxon>Fungi</taxon>
        <taxon>Dikarya</taxon>
        <taxon>Ascomycota</taxon>
        <taxon>Pezizomycotina</taxon>
        <taxon>Eurotiomycetes</taxon>
        <taxon>Eurotiomycetidae</taxon>
        <taxon>Eurotiales</taxon>
        <taxon>Trichocomaceae</taxon>
        <taxon>Talaromyces</taxon>
        <taxon>Talaromyces sect. Trachyspermi</taxon>
    </lineage>
</organism>
<evidence type="ECO:0000313" key="1">
    <source>
        <dbReference type="EMBL" id="OKL60323.1"/>
    </source>
</evidence>
<keyword evidence="2" id="KW-1185">Reference proteome</keyword>
<dbReference type="InterPro" id="IPR019587">
    <property type="entry name" value="Polyketide_cyclase/dehydratase"/>
</dbReference>
<dbReference type="Pfam" id="PF10604">
    <property type="entry name" value="Polyketide_cyc2"/>
    <property type="match status" value="1"/>
</dbReference>
<proteinExistence type="predicted"/>
<dbReference type="AlphaFoldDB" id="A0A1Q5Q866"/>
<dbReference type="Gene3D" id="3.30.530.20">
    <property type="match status" value="1"/>
</dbReference>
<protein>
    <submittedName>
        <fullName evidence="1">Uncharacterized protein</fullName>
    </submittedName>
</protein>
<dbReference type="EMBL" id="LFMY01000005">
    <property type="protein sequence ID" value="OKL60323.1"/>
    <property type="molecule type" value="Genomic_DNA"/>
</dbReference>
<comment type="caution">
    <text evidence="1">The sequence shown here is derived from an EMBL/GenBank/DDBJ whole genome shotgun (WGS) entry which is preliminary data.</text>
</comment>
<dbReference type="InterPro" id="IPR023393">
    <property type="entry name" value="START-like_dom_sf"/>
</dbReference>
<dbReference type="Proteomes" id="UP000214365">
    <property type="component" value="Unassembled WGS sequence"/>
</dbReference>
<dbReference type="SUPFAM" id="SSF55961">
    <property type="entry name" value="Bet v1-like"/>
    <property type="match status" value="1"/>
</dbReference>
<dbReference type="RefSeq" id="XP_020120444.1">
    <property type="nucleotide sequence ID" value="XM_020266780.1"/>
</dbReference>
<sequence length="195" mass="21847">MYTVSVSIDIAAAPATVREKFLDFCQLPVYHRDGFFKSIGPETPNTPLEPGVKMRNVLELMTVHATLVENSSTCFQWGGGLPGIFVGYHSFCFEPSTLVQGGTKFTQKEEFKGFLAFIMGDNFVARWIGTMEKTRKGWNKYNEDLKAWCEGLNNRKTSTPKIVPIHSNSYGYPAVGKFFSTLVVKYVHLVPSLDS</sequence>
<accession>A0A1Q5Q866</accession>
<name>A0A1Q5Q866_TALAT</name>
<gene>
    <name evidence="1" type="ORF">UA08_04455</name>
</gene>
<dbReference type="GeneID" id="31004210"/>
<dbReference type="CDD" id="cd07822">
    <property type="entry name" value="SRPBCC_4"/>
    <property type="match status" value="1"/>
</dbReference>
<dbReference type="STRING" id="1441469.A0A1Q5Q866"/>
<dbReference type="PANTHER" id="PTHR36166">
    <property type="entry name" value="CHROMOSOME 9, WHOLE GENOME SHOTGUN SEQUENCE"/>
    <property type="match status" value="1"/>
</dbReference>